<feature type="compositionally biased region" description="Pro residues" evidence="1">
    <location>
        <begin position="234"/>
        <end position="244"/>
    </location>
</feature>
<dbReference type="RefSeq" id="WP_326593902.1">
    <property type="nucleotide sequence ID" value="NZ_CP109114.1"/>
</dbReference>
<dbReference type="Gene3D" id="3.90.1570.30">
    <property type="match status" value="1"/>
</dbReference>
<evidence type="ECO:0000313" key="3">
    <source>
        <dbReference type="EMBL" id="WSC14962.1"/>
    </source>
</evidence>
<feature type="compositionally biased region" description="Low complexity" evidence="1">
    <location>
        <begin position="245"/>
        <end position="259"/>
    </location>
</feature>
<sequence length="379" mass="42175">MDDLLDTLKKCVDRLGRYRSLGRRVGEQNTKAGLIEPVIAALGWDVLEPDEVHREYRRRTTDNPVDYALILMRMPRLFIEAKAIGENLDDPRWANQTISYAAVAGVEWVALTNGAEWRVYNAHAPVPVEHKLFRTVGIADDIDAAFELLSLLSKDNMRDNRIQELWRSFFVDREVNLGLNDLFASGEPPRDLIDLLAKRVPKLPHADLRASLQRVRATFDFPRAGVAPAISAPPAAPVPAPRPAEPSSAESSIPKSRASGQPPSTRSRKIAVSEDERHVGFEEMMAAGRVAPGATLHGDYMGQRHTATVLASGQIRYQEKVYPSLSAAGRAVKAHVRGRHTPESTLSTDGWDFWRTTDPVCGDEVSLKALRRRVVQRDQ</sequence>
<evidence type="ECO:0000256" key="1">
    <source>
        <dbReference type="SAM" id="MobiDB-lite"/>
    </source>
</evidence>
<feature type="domain" description="RAMA" evidence="2">
    <location>
        <begin position="266"/>
        <end position="377"/>
    </location>
</feature>
<proteinExistence type="predicted"/>
<keyword evidence="4" id="KW-1185">Reference proteome</keyword>
<gene>
    <name evidence="3" type="ORF">OIE64_20385</name>
</gene>
<accession>A0ABZ1G4X9</accession>
<dbReference type="Pfam" id="PF18755">
    <property type="entry name" value="RAMA"/>
    <property type="match status" value="1"/>
</dbReference>
<reference evidence="3 4" key="1">
    <citation type="submission" date="2022-10" db="EMBL/GenBank/DDBJ databases">
        <title>The complete genomes of actinobacterial strains from the NBC collection.</title>
        <authorList>
            <person name="Joergensen T.S."/>
            <person name="Alvarez Arevalo M."/>
            <person name="Sterndorff E.B."/>
            <person name="Faurdal D."/>
            <person name="Vuksanovic O."/>
            <person name="Mourched A.-S."/>
            <person name="Charusanti P."/>
            <person name="Shaw S."/>
            <person name="Blin K."/>
            <person name="Weber T."/>
        </authorList>
    </citation>
    <scope>NUCLEOTIDE SEQUENCE [LARGE SCALE GENOMIC DNA]</scope>
    <source>
        <strain evidence="3 4">NBC 01769</strain>
    </source>
</reference>
<protein>
    <recommendedName>
        <fullName evidence="2">RAMA domain-containing protein</fullName>
    </recommendedName>
</protein>
<name>A0ABZ1G4X9_9ACTN</name>
<dbReference type="InterPro" id="IPR040843">
    <property type="entry name" value="RAMA"/>
</dbReference>
<evidence type="ECO:0000259" key="2">
    <source>
        <dbReference type="Pfam" id="PF18755"/>
    </source>
</evidence>
<evidence type="ECO:0000313" key="4">
    <source>
        <dbReference type="Proteomes" id="UP001330827"/>
    </source>
</evidence>
<dbReference type="EMBL" id="CP109114">
    <property type="protein sequence ID" value="WSC14962.1"/>
    <property type="molecule type" value="Genomic_DNA"/>
</dbReference>
<organism evidence="3 4">
    <name type="scientific">Streptomyces brevispora</name>
    <dbReference type="NCBI Taxonomy" id="887462"/>
    <lineage>
        <taxon>Bacteria</taxon>
        <taxon>Bacillati</taxon>
        <taxon>Actinomycetota</taxon>
        <taxon>Actinomycetes</taxon>
        <taxon>Kitasatosporales</taxon>
        <taxon>Streptomycetaceae</taxon>
        <taxon>Streptomyces</taxon>
    </lineage>
</organism>
<feature type="region of interest" description="Disordered" evidence="1">
    <location>
        <begin position="230"/>
        <end position="276"/>
    </location>
</feature>
<dbReference type="Proteomes" id="UP001330827">
    <property type="component" value="Chromosome"/>
</dbReference>